<evidence type="ECO:0000259" key="2">
    <source>
        <dbReference type="SMART" id="SM00226"/>
    </source>
</evidence>
<comment type="caution">
    <text evidence="3">The sequence shown here is derived from an EMBL/GenBank/DDBJ whole genome shotgun (WGS) entry which is preliminary data.</text>
</comment>
<dbReference type="PANTHER" id="PTHR43428:SF1">
    <property type="entry name" value="ARSENATE REDUCTASE"/>
    <property type="match status" value="1"/>
</dbReference>
<organism evidence="3 4">
    <name type="scientific">Paracoccus litorisediminis</name>
    <dbReference type="NCBI Taxonomy" id="2006130"/>
    <lineage>
        <taxon>Bacteria</taxon>
        <taxon>Pseudomonadati</taxon>
        <taxon>Pseudomonadota</taxon>
        <taxon>Alphaproteobacteria</taxon>
        <taxon>Rhodobacterales</taxon>
        <taxon>Paracoccaceae</taxon>
        <taxon>Paracoccus</taxon>
    </lineage>
</organism>
<dbReference type="PANTHER" id="PTHR43428">
    <property type="entry name" value="ARSENATE REDUCTASE"/>
    <property type="match status" value="1"/>
</dbReference>
<dbReference type="GO" id="GO:0046685">
    <property type="term" value="P:response to arsenic-containing substance"/>
    <property type="evidence" value="ECO:0007669"/>
    <property type="project" value="UniProtKB-KW"/>
</dbReference>
<dbReference type="OrthoDB" id="9793058at2"/>
<keyword evidence="4" id="KW-1185">Reference proteome</keyword>
<evidence type="ECO:0000313" key="3">
    <source>
        <dbReference type="EMBL" id="MTH62255.1"/>
    </source>
</evidence>
<sequence>MSDQAYNVLFLCHGNSARSIMAEAIFENRRQGPLQRFTAGSMPKAKMHPFTLKRLERLEHEADGLRSKSWDAFTRPEAPRMDFVFTVCDDRDDAESEVCLLWPDAALCVRGHGNIATPSSAPVPQFMLCSCGTTTCLA</sequence>
<dbReference type="InterPro" id="IPR036196">
    <property type="entry name" value="Ptyr_pPase_sf"/>
</dbReference>
<name>A0A844HVB5_9RHOB</name>
<dbReference type="AlphaFoldDB" id="A0A844HVB5"/>
<dbReference type="Pfam" id="PF01451">
    <property type="entry name" value="LMWPc"/>
    <property type="match status" value="1"/>
</dbReference>
<dbReference type="Gene3D" id="3.40.50.2300">
    <property type="match status" value="1"/>
</dbReference>
<gene>
    <name evidence="3" type="ORF">GL300_23990</name>
</gene>
<dbReference type="SMART" id="SM00226">
    <property type="entry name" value="LMWPc"/>
    <property type="match status" value="1"/>
</dbReference>
<keyword evidence="1" id="KW-0059">Arsenical resistance</keyword>
<reference evidence="3 4" key="1">
    <citation type="submission" date="2019-11" db="EMBL/GenBank/DDBJ databases">
        <authorList>
            <person name="Dong K."/>
        </authorList>
    </citation>
    <scope>NUCLEOTIDE SEQUENCE [LARGE SCALE GENOMIC DNA]</scope>
    <source>
        <strain evidence="3 4">NBRC 112902</strain>
    </source>
</reference>
<proteinExistence type="predicted"/>
<feature type="domain" description="Phosphotyrosine protein phosphatase I" evidence="2">
    <location>
        <begin position="6"/>
        <end position="118"/>
    </location>
</feature>
<accession>A0A844HVB5</accession>
<dbReference type="RefSeq" id="WP_155042204.1">
    <property type="nucleotide sequence ID" value="NZ_WMIG01000029.1"/>
</dbReference>
<evidence type="ECO:0000313" key="4">
    <source>
        <dbReference type="Proteomes" id="UP000449846"/>
    </source>
</evidence>
<dbReference type="SUPFAM" id="SSF52788">
    <property type="entry name" value="Phosphotyrosine protein phosphatases I"/>
    <property type="match status" value="1"/>
</dbReference>
<dbReference type="Proteomes" id="UP000449846">
    <property type="component" value="Unassembled WGS sequence"/>
</dbReference>
<protein>
    <recommendedName>
        <fullName evidence="2">Phosphotyrosine protein phosphatase I domain-containing protein</fullName>
    </recommendedName>
</protein>
<evidence type="ECO:0000256" key="1">
    <source>
        <dbReference type="ARBA" id="ARBA00022849"/>
    </source>
</evidence>
<dbReference type="InterPro" id="IPR023485">
    <property type="entry name" value="Ptyr_pPase"/>
</dbReference>
<dbReference type="EMBL" id="WMIG01000029">
    <property type="protein sequence ID" value="MTH62255.1"/>
    <property type="molecule type" value="Genomic_DNA"/>
</dbReference>